<dbReference type="EMBL" id="QKQS01000001">
    <property type="protein sequence ID" value="PZA13961.1"/>
    <property type="molecule type" value="Genomic_DNA"/>
</dbReference>
<evidence type="ECO:0000313" key="1">
    <source>
        <dbReference type="EMBL" id="PZA13961.1"/>
    </source>
</evidence>
<dbReference type="AlphaFoldDB" id="A0A323UNM7"/>
<gene>
    <name evidence="1" type="ORF">DNX69_00605</name>
</gene>
<accession>A0A323UNM7</accession>
<proteinExistence type="predicted"/>
<dbReference type="RefSeq" id="WP_110783975.1">
    <property type="nucleotide sequence ID" value="NZ_CP076679.1"/>
</dbReference>
<protein>
    <submittedName>
        <fullName evidence="1">Uncharacterized protein</fullName>
    </submittedName>
</protein>
<dbReference type="Proteomes" id="UP000248134">
    <property type="component" value="Unassembled WGS sequence"/>
</dbReference>
<reference evidence="1 2" key="1">
    <citation type="submission" date="2018-06" db="EMBL/GenBank/DDBJ databases">
        <title>Draft Whole-Genome Sequence of the purple photosynthetic bacterium Rhodospeudomonas palustris XCP.</title>
        <authorList>
            <person name="Rayyan A."/>
            <person name="Meyer T.E."/>
            <person name="Kyndt J.A."/>
        </authorList>
    </citation>
    <scope>NUCLEOTIDE SEQUENCE [LARGE SCALE GENOMIC DNA]</scope>
    <source>
        <strain evidence="1 2">XCP</strain>
    </source>
</reference>
<sequence>MTEGLINYLNRTFPNVLPPTGSPYTEVERSWGRREVIDHLIGLKEQIEQENHVLRRRINSTPSGSAGPAAAASG</sequence>
<name>A0A323UNM7_RHOPL</name>
<evidence type="ECO:0000313" key="2">
    <source>
        <dbReference type="Proteomes" id="UP000248134"/>
    </source>
</evidence>
<comment type="caution">
    <text evidence="1">The sequence shown here is derived from an EMBL/GenBank/DDBJ whole genome shotgun (WGS) entry which is preliminary data.</text>
</comment>
<organism evidence="1 2">
    <name type="scientific">Rhodopseudomonas palustris</name>
    <dbReference type="NCBI Taxonomy" id="1076"/>
    <lineage>
        <taxon>Bacteria</taxon>
        <taxon>Pseudomonadati</taxon>
        <taxon>Pseudomonadota</taxon>
        <taxon>Alphaproteobacteria</taxon>
        <taxon>Hyphomicrobiales</taxon>
        <taxon>Nitrobacteraceae</taxon>
        <taxon>Rhodopseudomonas</taxon>
    </lineage>
</organism>